<dbReference type="InterPro" id="IPR034085">
    <property type="entry name" value="TOG"/>
</dbReference>
<dbReference type="EMBL" id="LODT01000013">
    <property type="protein sequence ID" value="KYR00498.1"/>
    <property type="molecule type" value="Genomic_DNA"/>
</dbReference>
<gene>
    <name evidence="3" type="ORF">DLAC_02503</name>
</gene>
<feature type="domain" description="TOG" evidence="2">
    <location>
        <begin position="38"/>
        <end position="293"/>
    </location>
</feature>
<name>A0A152A2N5_TIELA</name>
<dbReference type="GO" id="GO:0000226">
    <property type="term" value="P:microtubule cytoskeleton organization"/>
    <property type="evidence" value="ECO:0007669"/>
    <property type="project" value="TreeGrafter"/>
</dbReference>
<dbReference type="AlphaFoldDB" id="A0A152A2N5"/>
<dbReference type="FunCoup" id="A0A152A2N5">
    <property type="interactions" value="87"/>
</dbReference>
<comment type="caution">
    <text evidence="3">The sequence shown here is derived from an EMBL/GenBank/DDBJ whole genome shotgun (WGS) entry which is preliminary data.</text>
</comment>
<dbReference type="OMA" id="VCARTNK"/>
<dbReference type="Gene3D" id="1.25.10.10">
    <property type="entry name" value="Leucine-rich Repeat Variant"/>
    <property type="match status" value="1"/>
</dbReference>
<dbReference type="OrthoDB" id="46159at2759"/>
<feature type="compositionally biased region" description="Basic and acidic residues" evidence="1">
    <location>
        <begin position="375"/>
        <end position="384"/>
    </location>
</feature>
<dbReference type="SMART" id="SM01349">
    <property type="entry name" value="TOG"/>
    <property type="match status" value="1"/>
</dbReference>
<dbReference type="Pfam" id="PF12348">
    <property type="entry name" value="CLASP_N"/>
    <property type="match status" value="1"/>
</dbReference>
<dbReference type="STRING" id="361077.A0A152A2N5"/>
<feature type="region of interest" description="Disordered" evidence="1">
    <location>
        <begin position="1"/>
        <end position="25"/>
    </location>
</feature>
<dbReference type="InParanoid" id="A0A152A2N5"/>
<dbReference type="PANTHER" id="PTHR21567">
    <property type="entry name" value="CLASP"/>
    <property type="match status" value="1"/>
</dbReference>
<dbReference type="InterPro" id="IPR016024">
    <property type="entry name" value="ARM-type_fold"/>
</dbReference>
<feature type="region of interest" description="Disordered" evidence="1">
    <location>
        <begin position="682"/>
        <end position="715"/>
    </location>
</feature>
<dbReference type="SUPFAM" id="SSF48371">
    <property type="entry name" value="ARM repeat"/>
    <property type="match status" value="1"/>
</dbReference>
<dbReference type="PANTHER" id="PTHR21567:SF9">
    <property type="entry name" value="CLIP-ASSOCIATING PROTEIN"/>
    <property type="match status" value="1"/>
</dbReference>
<sequence length="806" mass="88455">MNPISKPRTSISKIPTPSQSSSQSRLLGTVQHDLTPIDFQNDKEVQQKVEEIINEFRQKDKEWTFRHKALITLQRIVTGNAIEMKQWTVILRSLTLPLIEQLQELRSTIAKEACQVVTLLVQRMKNRFEPFAVQYLHILIKLVVVKVTIIADAAFQTIKEILENLQTKGLFQLFLDASMDQHNEQLRKKAGDCILIIINRAIEEEGMILTSAVPGLEKSIEKLLTDGGVDIRQTARYIYWAYAELNEKAATTMFYQFSTTTQRNLFSVEEKLPDGQKEIVNKIRQAIIEEEENQRKVEESADLDLDISDFRRGDNTSSHSALDSNRAKTPTSQTGRQSGLKSRVPVNITTTSSGSNIKRSGSSLGMKSTPSSPSLEERTIKKPIDPMLRSKSSLGTTRRLSEIPSSSSGSTTTTTTSTSTATTPTSILKSKTTSSSPNISLMNQTGRYSSIGTRGTTNSTTGGGPPSLLTKSSSISSLTRSLPPQSTSKPSLSSTLTSSTSLSSTLTRSTPPPGAKSSSTSTTPTTSAPKSTTTIPISPSSSLLKKPSTGLTSSMLKKPTTNAPITKPQQPATLTKSKSSTSVKPTTTTTTSTKSTTTTTSTTKPKTTSTTPTDNSDIINDFKNRKENISKISEGGDIDINSIEESLNYSKDAFNEISDELAGSIRDAKNNLDDFVQSDLTLDDFNDTTTSTTSGGNKSKRHSMKRTNSNDDFNWVDDSVDQDLIENESLDFNDYSHGSNSNSNQSSQNNSKRNSLNFTLEDDDLNQDSNINNNNNNSNSNNNISDLTVNELENENEEDYDVDEMY</sequence>
<feature type="compositionally biased region" description="Low complexity" evidence="1">
    <location>
        <begin position="769"/>
        <end position="785"/>
    </location>
</feature>
<feature type="compositionally biased region" description="Low complexity" evidence="1">
    <location>
        <begin position="352"/>
        <end position="363"/>
    </location>
</feature>
<feature type="compositionally biased region" description="Polar residues" evidence="1">
    <location>
        <begin position="315"/>
        <end position="340"/>
    </location>
</feature>
<evidence type="ECO:0000259" key="2">
    <source>
        <dbReference type="SMART" id="SM01349"/>
    </source>
</evidence>
<feature type="region of interest" description="Disordered" evidence="1">
    <location>
        <begin position="308"/>
        <end position="622"/>
    </location>
</feature>
<dbReference type="GO" id="GO:0000278">
    <property type="term" value="P:mitotic cell cycle"/>
    <property type="evidence" value="ECO:0007669"/>
    <property type="project" value="UniProtKB-ARBA"/>
</dbReference>
<dbReference type="InterPro" id="IPR024395">
    <property type="entry name" value="CLASP_N_dom"/>
</dbReference>
<feature type="region of interest" description="Disordered" evidence="1">
    <location>
        <begin position="731"/>
        <end position="785"/>
    </location>
</feature>
<feature type="compositionally biased region" description="Low complexity" evidence="1">
    <location>
        <begin position="739"/>
        <end position="757"/>
    </location>
</feature>
<feature type="compositionally biased region" description="Polar residues" evidence="1">
    <location>
        <begin position="559"/>
        <end position="574"/>
    </location>
</feature>
<feature type="compositionally biased region" description="Polar residues" evidence="1">
    <location>
        <begin position="438"/>
        <end position="451"/>
    </location>
</feature>
<feature type="compositionally biased region" description="Low complexity" evidence="1">
    <location>
        <begin position="405"/>
        <end position="437"/>
    </location>
</feature>
<feature type="compositionally biased region" description="Low complexity" evidence="1">
    <location>
        <begin position="575"/>
        <end position="613"/>
    </location>
</feature>
<feature type="compositionally biased region" description="Polar residues" evidence="1">
    <location>
        <begin position="7"/>
        <end position="25"/>
    </location>
</feature>
<evidence type="ECO:0000256" key="1">
    <source>
        <dbReference type="SAM" id="MobiDB-lite"/>
    </source>
</evidence>
<feature type="compositionally biased region" description="Low complexity" evidence="1">
    <location>
        <begin position="687"/>
        <end position="697"/>
    </location>
</feature>
<proteinExistence type="predicted"/>
<keyword evidence="4" id="KW-1185">Reference proteome</keyword>
<dbReference type="InterPro" id="IPR011989">
    <property type="entry name" value="ARM-like"/>
</dbReference>
<dbReference type="Proteomes" id="UP000076078">
    <property type="component" value="Unassembled WGS sequence"/>
</dbReference>
<dbReference type="GO" id="GO:0005881">
    <property type="term" value="C:cytoplasmic microtubule"/>
    <property type="evidence" value="ECO:0007669"/>
    <property type="project" value="TreeGrafter"/>
</dbReference>
<evidence type="ECO:0000313" key="3">
    <source>
        <dbReference type="EMBL" id="KYR00498.1"/>
    </source>
</evidence>
<dbReference type="GO" id="GO:0008017">
    <property type="term" value="F:microtubule binding"/>
    <property type="evidence" value="ECO:0007669"/>
    <property type="project" value="TreeGrafter"/>
</dbReference>
<protein>
    <recommendedName>
        <fullName evidence="2">TOG domain-containing protein</fullName>
    </recommendedName>
</protein>
<evidence type="ECO:0000313" key="4">
    <source>
        <dbReference type="Proteomes" id="UP000076078"/>
    </source>
</evidence>
<accession>A0A152A2N5</accession>
<organism evidence="3 4">
    <name type="scientific">Tieghemostelium lacteum</name>
    <name type="common">Slime mold</name>
    <name type="synonym">Dictyostelium lacteum</name>
    <dbReference type="NCBI Taxonomy" id="361077"/>
    <lineage>
        <taxon>Eukaryota</taxon>
        <taxon>Amoebozoa</taxon>
        <taxon>Evosea</taxon>
        <taxon>Eumycetozoa</taxon>
        <taxon>Dictyostelia</taxon>
        <taxon>Dictyosteliales</taxon>
        <taxon>Raperosteliaceae</taxon>
        <taxon>Tieghemostelium</taxon>
    </lineage>
</organism>
<dbReference type="GO" id="GO:0005819">
    <property type="term" value="C:spindle"/>
    <property type="evidence" value="ECO:0007669"/>
    <property type="project" value="UniProtKB-ARBA"/>
</dbReference>
<feature type="compositionally biased region" description="Polar residues" evidence="1">
    <location>
        <begin position="365"/>
        <end position="374"/>
    </location>
</feature>
<feature type="compositionally biased region" description="Low complexity" evidence="1">
    <location>
        <begin position="452"/>
        <end position="554"/>
    </location>
</feature>
<reference evidence="3 4" key="1">
    <citation type="submission" date="2015-12" db="EMBL/GenBank/DDBJ databases">
        <title>Dictyostelia acquired genes for synthesis and detection of signals that induce cell-type specialization by lateral gene transfer from prokaryotes.</title>
        <authorList>
            <person name="Gloeckner G."/>
            <person name="Schaap P."/>
        </authorList>
    </citation>
    <scope>NUCLEOTIDE SEQUENCE [LARGE SCALE GENOMIC DNA]</scope>
    <source>
        <strain evidence="3 4">TK</strain>
    </source>
</reference>